<dbReference type="RefSeq" id="XP_028469933.1">
    <property type="nucleotide sequence ID" value="XM_028610130.1"/>
</dbReference>
<keyword evidence="7" id="KW-0124">Carnitine biosynthesis</keyword>
<dbReference type="InterPro" id="IPR003819">
    <property type="entry name" value="TauD/TfdA-like"/>
</dbReference>
<comment type="catalytic activity">
    <reaction evidence="15">
        <text>N(6),N(6),N(6)-trimethyl-L-lysine + 2-oxoglutarate + O2 = (3S)-3-hydroxy-N(6),N(6),N(6)-trimethyl-L-lysine + succinate + CO2</text>
        <dbReference type="Rhea" id="RHEA:14181"/>
        <dbReference type="ChEBI" id="CHEBI:15379"/>
        <dbReference type="ChEBI" id="CHEBI:16526"/>
        <dbReference type="ChEBI" id="CHEBI:16810"/>
        <dbReference type="ChEBI" id="CHEBI:30031"/>
        <dbReference type="ChEBI" id="CHEBI:58100"/>
        <dbReference type="ChEBI" id="CHEBI:141499"/>
        <dbReference type="EC" id="1.14.11.8"/>
    </reaction>
</comment>
<evidence type="ECO:0000256" key="4">
    <source>
        <dbReference type="ARBA" id="ARBA00008654"/>
    </source>
</evidence>
<evidence type="ECO:0000256" key="15">
    <source>
        <dbReference type="ARBA" id="ARBA00049334"/>
    </source>
</evidence>
<dbReference type="STRING" id="1314773.A0A3N2Q603"/>
<comment type="pathway">
    <text evidence="3">Amine and polyamine biosynthesis; carnitine biosynthesis.</text>
</comment>
<dbReference type="GO" id="GO:0005506">
    <property type="term" value="F:iron ion binding"/>
    <property type="evidence" value="ECO:0007669"/>
    <property type="project" value="InterPro"/>
</dbReference>
<dbReference type="UniPathway" id="UPA00118"/>
<dbReference type="Gene3D" id="3.30.2020.30">
    <property type="match status" value="1"/>
</dbReference>
<dbReference type="NCBIfam" id="TIGR02410">
    <property type="entry name" value="carnitine_TMLD"/>
    <property type="match status" value="1"/>
</dbReference>
<dbReference type="Proteomes" id="UP000272025">
    <property type="component" value="Unassembled WGS sequence"/>
</dbReference>
<dbReference type="InterPro" id="IPR050411">
    <property type="entry name" value="AlphaKG_dependent_hydroxylases"/>
</dbReference>
<keyword evidence="6" id="KW-0479">Metal-binding</keyword>
<dbReference type="PANTHER" id="PTHR10696:SF51">
    <property type="entry name" value="TRIMETHYLLYSINE DIOXYGENASE, MITOCHONDRIAL"/>
    <property type="match status" value="1"/>
</dbReference>
<dbReference type="EC" id="1.14.11.8" evidence="5"/>
<evidence type="ECO:0000256" key="11">
    <source>
        <dbReference type="ARBA" id="ARBA00030363"/>
    </source>
</evidence>
<dbReference type="GO" id="GO:0045329">
    <property type="term" value="P:carnitine biosynthetic process"/>
    <property type="evidence" value="ECO:0007669"/>
    <property type="project" value="UniProtKB-UniPathway"/>
</dbReference>
<evidence type="ECO:0000256" key="3">
    <source>
        <dbReference type="ARBA" id="ARBA00005022"/>
    </source>
</evidence>
<evidence type="ECO:0000256" key="2">
    <source>
        <dbReference type="ARBA" id="ARBA00001961"/>
    </source>
</evidence>
<comment type="similarity">
    <text evidence="4">Belongs to the gamma-BBH/TMLD family.</text>
</comment>
<evidence type="ECO:0000256" key="14">
    <source>
        <dbReference type="ARBA" id="ARBA00046008"/>
    </source>
</evidence>
<evidence type="ECO:0000256" key="12">
    <source>
        <dbReference type="ARBA" id="ARBA00031778"/>
    </source>
</evidence>
<keyword evidence="10" id="KW-0408">Iron</keyword>
<dbReference type="InterPro" id="IPR012776">
    <property type="entry name" value="Trimethyllysine_dOase"/>
</dbReference>
<dbReference type="GO" id="GO:0050353">
    <property type="term" value="F:trimethyllysine dioxygenase activity"/>
    <property type="evidence" value="ECO:0007669"/>
    <property type="project" value="UniProtKB-EC"/>
</dbReference>
<comment type="cofactor">
    <cofactor evidence="2">
        <name>L-ascorbate</name>
        <dbReference type="ChEBI" id="CHEBI:38290"/>
    </cofactor>
</comment>
<evidence type="ECO:0000256" key="5">
    <source>
        <dbReference type="ARBA" id="ARBA00012267"/>
    </source>
</evidence>
<evidence type="ECO:0000256" key="1">
    <source>
        <dbReference type="ARBA" id="ARBA00001954"/>
    </source>
</evidence>
<dbReference type="InterPro" id="IPR038492">
    <property type="entry name" value="GBBH-like_N_sf"/>
</dbReference>
<feature type="domain" description="Gamma-butyrobetaine hydroxylase-like N-terminal" evidence="18">
    <location>
        <begin position="67"/>
        <end position="134"/>
    </location>
</feature>
<dbReference type="InterPro" id="IPR042098">
    <property type="entry name" value="TauD-like_sf"/>
</dbReference>
<dbReference type="GO" id="GO:0005739">
    <property type="term" value="C:mitochondrion"/>
    <property type="evidence" value="ECO:0007669"/>
    <property type="project" value="TreeGrafter"/>
</dbReference>
<gene>
    <name evidence="19" type="ORF">SODALDRAFT_326286</name>
</gene>
<evidence type="ECO:0000259" key="17">
    <source>
        <dbReference type="Pfam" id="PF02668"/>
    </source>
</evidence>
<proteinExistence type="inferred from homology"/>
<dbReference type="PANTHER" id="PTHR10696">
    <property type="entry name" value="GAMMA-BUTYROBETAINE HYDROXYLASE-RELATED"/>
    <property type="match status" value="1"/>
</dbReference>
<protein>
    <recommendedName>
        <fullName evidence="16">Trimethyllysine dioxygenase</fullName>
        <ecNumber evidence="5">1.14.11.8</ecNumber>
    </recommendedName>
    <alternativeName>
        <fullName evidence="12">Epsilon-trimethyllysine 2-oxoglutarate dioxygenase</fullName>
    </alternativeName>
    <alternativeName>
        <fullName evidence="11">TML hydroxylase</fullName>
    </alternativeName>
    <alternativeName>
        <fullName evidence="13">TML-alpha-ketoglutarate dioxygenase</fullName>
    </alternativeName>
</protein>
<feature type="domain" description="TauD/TfdA-like" evidence="17">
    <location>
        <begin position="163"/>
        <end position="420"/>
    </location>
</feature>
<comment type="cofactor">
    <cofactor evidence="1">
        <name>Fe(2+)</name>
        <dbReference type="ChEBI" id="CHEBI:29033"/>
    </cofactor>
</comment>
<reference evidence="19 20" key="1">
    <citation type="journal article" date="2018" name="Mol. Ecol.">
        <title>The obligate alkalophilic soda-lake fungus Sodiomyces alkalinus has shifted to a protein diet.</title>
        <authorList>
            <person name="Grum-Grzhimaylo A.A."/>
            <person name="Falkoski D.L."/>
            <person name="van den Heuvel J."/>
            <person name="Valero-Jimenez C.A."/>
            <person name="Min B."/>
            <person name="Choi I.G."/>
            <person name="Lipzen A."/>
            <person name="Daum C.G."/>
            <person name="Aanen D.K."/>
            <person name="Tsang A."/>
            <person name="Henrissat B."/>
            <person name="Bilanenko E.N."/>
            <person name="de Vries R.P."/>
            <person name="van Kan J.A.L."/>
            <person name="Grigoriev I.V."/>
            <person name="Debets A.J.M."/>
        </authorList>
    </citation>
    <scope>NUCLEOTIDE SEQUENCE [LARGE SCALE GENOMIC DNA]</scope>
    <source>
        <strain evidence="19 20">F11</strain>
    </source>
</reference>
<dbReference type="Gene3D" id="3.60.130.10">
    <property type="entry name" value="Clavaminate synthase-like"/>
    <property type="match status" value="1"/>
</dbReference>
<evidence type="ECO:0000259" key="18">
    <source>
        <dbReference type="Pfam" id="PF06155"/>
    </source>
</evidence>
<evidence type="ECO:0000256" key="10">
    <source>
        <dbReference type="ARBA" id="ARBA00023004"/>
    </source>
</evidence>
<dbReference type="CDD" id="cd00250">
    <property type="entry name" value="CAS_like"/>
    <property type="match status" value="1"/>
</dbReference>
<dbReference type="Pfam" id="PF06155">
    <property type="entry name" value="GBBH-like_N"/>
    <property type="match status" value="1"/>
</dbReference>
<dbReference type="AlphaFoldDB" id="A0A3N2Q603"/>
<evidence type="ECO:0000256" key="7">
    <source>
        <dbReference type="ARBA" id="ARBA00022873"/>
    </source>
</evidence>
<evidence type="ECO:0000256" key="13">
    <source>
        <dbReference type="ARBA" id="ARBA00032283"/>
    </source>
</evidence>
<dbReference type="OrthoDB" id="408743at2759"/>
<keyword evidence="20" id="KW-1185">Reference proteome</keyword>
<sequence length="446" mass="50172">MFAGAVLRSVSRSATAGGTPRAATRPILRGLSTAAQPGQPDGSRYDVDVQVLPDGLQIKGIRGNSVKREKLPHFWLRDNCRCQKCVHQQTLQRNFNTFAISEDIKPDQVKTEPDGVRVKWDGDGHESFYPWKFIKHYLRHDHRSPEDVEFHYWGSDIAVNRPAVSYNDLMAPENESGIARLTNLIREYGFVFVDGTPFGTPDATKRVLEKIAFIRETHYGGFYDFIPDLAMADTAYTNIALPAHTDTTYFSDPAGLQAFHMLSHEAPPGQSASASASPDEELGGKSLLVDGFHAANILLEEDPAAYAILSRVRLPWHASGNEGITISPDKRYPVLELDGATGKLARVRWNNDDRGVVPFTDDVSPTQWYAAARKWDGILRRPDVEYWVQLKPGQVLIFDNWRVMHGRSAFEGRRRMCGAYINRDDFISRWRNTNFPREAILSQVVG</sequence>
<evidence type="ECO:0000256" key="8">
    <source>
        <dbReference type="ARBA" id="ARBA00022964"/>
    </source>
</evidence>
<dbReference type="GeneID" id="39578608"/>
<dbReference type="Pfam" id="PF02668">
    <property type="entry name" value="TauD"/>
    <property type="match status" value="1"/>
</dbReference>
<dbReference type="InterPro" id="IPR010376">
    <property type="entry name" value="GBBH-like_N"/>
</dbReference>
<dbReference type="FunFam" id="3.60.130.10:FF:000001">
    <property type="entry name" value="Trimethyllysine dioxygenase, mitochondrial"/>
    <property type="match status" value="1"/>
</dbReference>
<keyword evidence="8 19" id="KW-0223">Dioxygenase</keyword>
<accession>A0A3N2Q603</accession>
<evidence type="ECO:0000256" key="9">
    <source>
        <dbReference type="ARBA" id="ARBA00023002"/>
    </source>
</evidence>
<keyword evidence="9" id="KW-0560">Oxidoreductase</keyword>
<comment type="function">
    <text evidence="14">Converts trimethyllysine (TML) into hydroxytrimethyllysine (HTML).</text>
</comment>
<evidence type="ECO:0000313" key="20">
    <source>
        <dbReference type="Proteomes" id="UP000272025"/>
    </source>
</evidence>
<evidence type="ECO:0000256" key="16">
    <source>
        <dbReference type="ARBA" id="ARBA00071191"/>
    </source>
</evidence>
<dbReference type="EMBL" id="ML119051">
    <property type="protein sequence ID" value="ROT42127.1"/>
    <property type="molecule type" value="Genomic_DNA"/>
</dbReference>
<name>A0A3N2Q603_SODAK</name>
<organism evidence="19 20">
    <name type="scientific">Sodiomyces alkalinus (strain CBS 110278 / VKM F-3762 / F11)</name>
    <name type="common">Alkaliphilic filamentous fungus</name>
    <dbReference type="NCBI Taxonomy" id="1314773"/>
    <lineage>
        <taxon>Eukaryota</taxon>
        <taxon>Fungi</taxon>
        <taxon>Dikarya</taxon>
        <taxon>Ascomycota</taxon>
        <taxon>Pezizomycotina</taxon>
        <taxon>Sordariomycetes</taxon>
        <taxon>Hypocreomycetidae</taxon>
        <taxon>Glomerellales</taxon>
        <taxon>Plectosphaerellaceae</taxon>
        <taxon>Sodiomyces</taxon>
    </lineage>
</organism>
<dbReference type="FunFam" id="3.30.2020.30:FF:000002">
    <property type="entry name" value="Putative gamma-butyrobetaine dioxygenase"/>
    <property type="match status" value="1"/>
</dbReference>
<dbReference type="SUPFAM" id="SSF51197">
    <property type="entry name" value="Clavaminate synthase-like"/>
    <property type="match status" value="1"/>
</dbReference>
<evidence type="ECO:0000313" key="19">
    <source>
        <dbReference type="EMBL" id="ROT42127.1"/>
    </source>
</evidence>
<evidence type="ECO:0000256" key="6">
    <source>
        <dbReference type="ARBA" id="ARBA00022723"/>
    </source>
</evidence>